<dbReference type="Proteomes" id="UP000663870">
    <property type="component" value="Unassembled WGS sequence"/>
</dbReference>
<dbReference type="Pfam" id="PF00106">
    <property type="entry name" value="adh_short"/>
    <property type="match status" value="1"/>
</dbReference>
<keyword evidence="2" id="KW-0560">Oxidoreductase</keyword>
<evidence type="ECO:0000256" key="5">
    <source>
        <dbReference type="SAM" id="Phobius"/>
    </source>
</evidence>
<evidence type="ECO:0000256" key="1">
    <source>
        <dbReference type="ARBA" id="ARBA00006484"/>
    </source>
</evidence>
<comment type="similarity">
    <text evidence="1 4">Belongs to the short-chain dehydrogenases/reductases (SDR) family.</text>
</comment>
<evidence type="ECO:0000313" key="8">
    <source>
        <dbReference type="Proteomes" id="UP000663854"/>
    </source>
</evidence>
<comment type="caution">
    <text evidence="6">The sequence shown here is derived from an EMBL/GenBank/DDBJ whole genome shotgun (WGS) entry which is preliminary data.</text>
</comment>
<comment type="function">
    <text evidence="3">Putative oxidoreductase.</text>
</comment>
<keyword evidence="5" id="KW-0472">Membrane</keyword>
<dbReference type="Gene3D" id="3.40.50.720">
    <property type="entry name" value="NAD(P)-binding Rossmann-like Domain"/>
    <property type="match status" value="1"/>
</dbReference>
<evidence type="ECO:0000256" key="4">
    <source>
        <dbReference type="RuleBase" id="RU000363"/>
    </source>
</evidence>
<keyword evidence="5" id="KW-0812">Transmembrane</keyword>
<dbReference type="InterPro" id="IPR002347">
    <property type="entry name" value="SDR_fam"/>
</dbReference>
<dbReference type="InterPro" id="IPR036291">
    <property type="entry name" value="NAD(P)-bd_dom_sf"/>
</dbReference>
<dbReference type="GO" id="GO:0016491">
    <property type="term" value="F:oxidoreductase activity"/>
    <property type="evidence" value="ECO:0007669"/>
    <property type="project" value="UniProtKB-KW"/>
</dbReference>
<dbReference type="GO" id="GO:0016020">
    <property type="term" value="C:membrane"/>
    <property type="evidence" value="ECO:0007669"/>
    <property type="project" value="TreeGrafter"/>
</dbReference>
<evidence type="ECO:0000313" key="7">
    <source>
        <dbReference type="EMBL" id="CAF1452072.1"/>
    </source>
</evidence>
<evidence type="ECO:0000256" key="2">
    <source>
        <dbReference type="ARBA" id="ARBA00023002"/>
    </source>
</evidence>
<feature type="transmembrane region" description="Helical" evidence="5">
    <location>
        <begin position="6"/>
        <end position="24"/>
    </location>
</feature>
<organism evidence="6 8">
    <name type="scientific">Rotaria sordida</name>
    <dbReference type="NCBI Taxonomy" id="392033"/>
    <lineage>
        <taxon>Eukaryota</taxon>
        <taxon>Metazoa</taxon>
        <taxon>Spiralia</taxon>
        <taxon>Gnathifera</taxon>
        <taxon>Rotifera</taxon>
        <taxon>Eurotatoria</taxon>
        <taxon>Bdelloidea</taxon>
        <taxon>Philodinida</taxon>
        <taxon>Philodinidae</taxon>
        <taxon>Rotaria</taxon>
    </lineage>
</organism>
<gene>
    <name evidence="7" type="ORF">JXQ802_LOCUS37651</name>
    <name evidence="6" type="ORF">PYM288_LOCUS16547</name>
</gene>
<evidence type="ECO:0000256" key="3">
    <source>
        <dbReference type="ARBA" id="ARBA00037096"/>
    </source>
</evidence>
<keyword evidence="5" id="KW-1133">Transmembrane helix</keyword>
<dbReference type="PIRSF" id="PIRSF000126">
    <property type="entry name" value="11-beta-HSD1"/>
    <property type="match status" value="1"/>
</dbReference>
<dbReference type="PRINTS" id="PR00080">
    <property type="entry name" value="SDRFAMILY"/>
</dbReference>
<protein>
    <submittedName>
        <fullName evidence="6">Uncharacterized protein</fullName>
    </submittedName>
</protein>
<dbReference type="AlphaFoldDB" id="A0A814JKY3"/>
<dbReference type="EMBL" id="CAJNOL010002028">
    <property type="protein sequence ID" value="CAF1452072.1"/>
    <property type="molecule type" value="Genomic_DNA"/>
</dbReference>
<reference evidence="6" key="1">
    <citation type="submission" date="2021-02" db="EMBL/GenBank/DDBJ databases">
        <authorList>
            <person name="Nowell W R."/>
        </authorList>
    </citation>
    <scope>NUCLEOTIDE SEQUENCE</scope>
</reference>
<proteinExistence type="inferred from homology"/>
<evidence type="ECO:0000313" key="9">
    <source>
        <dbReference type="Proteomes" id="UP000663870"/>
    </source>
</evidence>
<dbReference type="PROSITE" id="PS00061">
    <property type="entry name" value="ADH_SHORT"/>
    <property type="match status" value="1"/>
</dbReference>
<name>A0A814JKY3_9BILA</name>
<dbReference type="Proteomes" id="UP000663854">
    <property type="component" value="Unassembled WGS sequence"/>
</dbReference>
<dbReference type="PANTHER" id="PTHR44196">
    <property type="entry name" value="DEHYDROGENASE/REDUCTASE SDR FAMILY MEMBER 7B"/>
    <property type="match status" value="1"/>
</dbReference>
<evidence type="ECO:0000313" key="6">
    <source>
        <dbReference type="EMBL" id="CAF1039119.1"/>
    </source>
</evidence>
<dbReference type="EMBL" id="CAJNOH010000434">
    <property type="protein sequence ID" value="CAF1039119.1"/>
    <property type="molecule type" value="Genomic_DNA"/>
</dbReference>
<dbReference type="PANTHER" id="PTHR44196:SF1">
    <property type="entry name" value="DEHYDROGENASE_REDUCTASE SDR FAMILY MEMBER 7B"/>
    <property type="match status" value="1"/>
</dbReference>
<sequence length="308" mass="35435">MIWLIAVSIGCCCCCSLIVLRLLCRKRIKIDGKTVLITGASSGLGEALARYLFNKQCQLILLARRLDRLENLRQELSNLHPTYPKPKIIQIDLSNYEHITSSSILMNILEHETIDCLINNAGISQRSSVFDTSIDIVNDIFRLNYFSLVTLTKLILIKMIEKKQKNSTIVNISSLQGLIAVPDRSSYSASKHAVQAFSDSLRMELKEQYAEQNINICVISPSYIRTELGQQALNRMNNKNEKLIEDNKSSAYEPDYVAKRIVKAIEYRENDVIIAPFQQYLAIWLRRFWPERFFKIMVARNKRLKAKK</sequence>
<accession>A0A814JKY3</accession>
<dbReference type="InterPro" id="IPR020904">
    <property type="entry name" value="Sc_DH/Rdtase_CS"/>
</dbReference>
<dbReference type="SUPFAM" id="SSF51735">
    <property type="entry name" value="NAD(P)-binding Rossmann-fold domains"/>
    <property type="match status" value="1"/>
</dbReference>
<dbReference type="PRINTS" id="PR00081">
    <property type="entry name" value="GDHRDH"/>
</dbReference>
<keyword evidence="9" id="KW-1185">Reference proteome</keyword>